<dbReference type="InterPro" id="IPR050819">
    <property type="entry name" value="Tripeptidyl-peptidase_I"/>
</dbReference>
<name>A0A239MMI5_9BACT</name>
<evidence type="ECO:0000256" key="1">
    <source>
        <dbReference type="ARBA" id="ARBA00001913"/>
    </source>
</evidence>
<comment type="cofactor">
    <cofactor evidence="1">
        <name>Ca(2+)</name>
        <dbReference type="ChEBI" id="CHEBI:29108"/>
    </cofactor>
</comment>
<evidence type="ECO:0000256" key="7">
    <source>
        <dbReference type="ARBA" id="ARBA00023145"/>
    </source>
</evidence>
<dbReference type="AlphaFoldDB" id="A0A239MMI5"/>
<dbReference type="EMBL" id="FZOU01000016">
    <property type="protein sequence ID" value="SNT43473.1"/>
    <property type="molecule type" value="Genomic_DNA"/>
</dbReference>
<evidence type="ECO:0000256" key="2">
    <source>
        <dbReference type="ARBA" id="ARBA00022670"/>
    </source>
</evidence>
<keyword evidence="8" id="KW-0732">Signal</keyword>
<dbReference type="PROSITE" id="PS51695">
    <property type="entry name" value="SEDOLISIN"/>
    <property type="match status" value="1"/>
</dbReference>
<keyword evidence="5" id="KW-0720">Serine protease</keyword>
<gene>
    <name evidence="10" type="ORF">SAMN05421770_1161</name>
</gene>
<dbReference type="GO" id="GO:0004252">
    <property type="term" value="F:serine-type endopeptidase activity"/>
    <property type="evidence" value="ECO:0007669"/>
    <property type="project" value="InterPro"/>
</dbReference>
<sequence>MNVTNPLRRIAVVAFAVLLLLCPQVRAQDAPLAGAGRVNVRQMVMESRVLHAAPREQRLKLSIGLPLRNPAELDSLLAALNDPASPLFHRYLTPDEFTTRFGPTAEDYEAVVHTLEAQGMTVTERHANRAVLSVEGAMPEVEQAFHVKMMSYRHPVHGEFVAPDRTPMLPSEKMLAVDGLDTLSTPRPMDMKVASVGQTNPLVTGSGPGGYLIGKDFRAAYAPAVTLTGSGQTVALLEFDGFFAGDVTKNFAAAGLPAVPVQTVLLDGLTGSAGSDNIEVILDIMMAAYMAPGVQKLMVYEGSNPNDILNRIATDNLAQQISSSWGWDGASATTDQIFKQYIAQGQSFFQASGDSGAYTNGVMTPSDDPNVTVVGGTSLTTQGAGGAWLSEKAWSGSGGGVSTTYAIPSYQTGVAMAAKGGSTKMRNIPDVALTADIEMYLVCNNGQAISVGGTSAAAPLWAGFMALVNQQGA</sequence>
<keyword evidence="3" id="KW-0479">Metal-binding</keyword>
<dbReference type="GO" id="GO:0006508">
    <property type="term" value="P:proteolysis"/>
    <property type="evidence" value="ECO:0007669"/>
    <property type="project" value="UniProtKB-KW"/>
</dbReference>
<evidence type="ECO:0000256" key="5">
    <source>
        <dbReference type="ARBA" id="ARBA00022825"/>
    </source>
</evidence>
<feature type="chain" id="PRO_5012059926" evidence="8">
    <location>
        <begin position="28"/>
        <end position="473"/>
    </location>
</feature>
<evidence type="ECO:0000256" key="6">
    <source>
        <dbReference type="ARBA" id="ARBA00022837"/>
    </source>
</evidence>
<keyword evidence="4" id="KW-0378">Hydrolase</keyword>
<evidence type="ECO:0000313" key="10">
    <source>
        <dbReference type="EMBL" id="SNT43473.1"/>
    </source>
</evidence>
<reference evidence="10 11" key="1">
    <citation type="submission" date="2017-06" db="EMBL/GenBank/DDBJ databases">
        <authorList>
            <person name="Kim H.J."/>
            <person name="Triplett B.A."/>
        </authorList>
    </citation>
    <scope>NUCLEOTIDE SEQUENCE [LARGE SCALE GENOMIC DNA]</scope>
    <source>
        <strain evidence="10 11">DSM 18704</strain>
    </source>
</reference>
<evidence type="ECO:0000259" key="9">
    <source>
        <dbReference type="PROSITE" id="PS51695"/>
    </source>
</evidence>
<dbReference type="Gene3D" id="3.40.50.200">
    <property type="entry name" value="Peptidase S8/S53 domain"/>
    <property type="match status" value="1"/>
</dbReference>
<feature type="domain" description="Peptidase S53" evidence="9">
    <location>
        <begin position="211"/>
        <end position="473"/>
    </location>
</feature>
<dbReference type="InterPro" id="IPR036852">
    <property type="entry name" value="Peptidase_S8/S53_dom_sf"/>
</dbReference>
<organism evidence="10 11">
    <name type="scientific">Granulicella rosea</name>
    <dbReference type="NCBI Taxonomy" id="474952"/>
    <lineage>
        <taxon>Bacteria</taxon>
        <taxon>Pseudomonadati</taxon>
        <taxon>Acidobacteriota</taxon>
        <taxon>Terriglobia</taxon>
        <taxon>Terriglobales</taxon>
        <taxon>Acidobacteriaceae</taxon>
        <taxon>Granulicella</taxon>
    </lineage>
</organism>
<dbReference type="InterPro" id="IPR000209">
    <property type="entry name" value="Peptidase_S8/S53_dom"/>
</dbReference>
<feature type="signal peptide" evidence="8">
    <location>
        <begin position="1"/>
        <end position="27"/>
    </location>
</feature>
<keyword evidence="11" id="KW-1185">Reference proteome</keyword>
<dbReference type="PANTHER" id="PTHR14218">
    <property type="entry name" value="PROTEASE S8 TRIPEPTIDYL PEPTIDASE I CLN2"/>
    <property type="match status" value="1"/>
</dbReference>
<dbReference type="InterPro" id="IPR015366">
    <property type="entry name" value="S53_propep"/>
</dbReference>
<keyword evidence="7" id="KW-0865">Zymogen</keyword>
<dbReference type="RefSeq" id="WP_176441914.1">
    <property type="nucleotide sequence ID" value="NZ_FZOU01000016.1"/>
</dbReference>
<dbReference type="SUPFAM" id="SSF52743">
    <property type="entry name" value="Subtilisin-like"/>
    <property type="match status" value="1"/>
</dbReference>
<proteinExistence type="predicted"/>
<dbReference type="GO" id="GO:0008240">
    <property type="term" value="F:tripeptidyl-peptidase activity"/>
    <property type="evidence" value="ECO:0007669"/>
    <property type="project" value="TreeGrafter"/>
</dbReference>
<evidence type="ECO:0000256" key="4">
    <source>
        <dbReference type="ARBA" id="ARBA00022801"/>
    </source>
</evidence>
<protein>
    <submittedName>
        <fullName evidence="10">Kumamolisin</fullName>
    </submittedName>
</protein>
<feature type="non-terminal residue" evidence="10">
    <location>
        <position position="473"/>
    </location>
</feature>
<accession>A0A239MMI5</accession>
<dbReference type="SUPFAM" id="SSF54897">
    <property type="entry name" value="Protease propeptides/inhibitors"/>
    <property type="match status" value="1"/>
</dbReference>
<evidence type="ECO:0000313" key="11">
    <source>
        <dbReference type="Proteomes" id="UP000198356"/>
    </source>
</evidence>
<dbReference type="SMART" id="SM00944">
    <property type="entry name" value="Pro-kuma_activ"/>
    <property type="match status" value="1"/>
</dbReference>
<evidence type="ECO:0000256" key="8">
    <source>
        <dbReference type="SAM" id="SignalP"/>
    </source>
</evidence>
<dbReference type="CDD" id="cd11377">
    <property type="entry name" value="Pro-peptidase_S53"/>
    <property type="match status" value="1"/>
</dbReference>
<dbReference type="InterPro" id="IPR030400">
    <property type="entry name" value="Sedolisin_dom"/>
</dbReference>
<dbReference type="PANTHER" id="PTHR14218:SF15">
    <property type="entry name" value="TRIPEPTIDYL-PEPTIDASE 1"/>
    <property type="match status" value="1"/>
</dbReference>
<dbReference type="CDD" id="cd04056">
    <property type="entry name" value="Peptidases_S53"/>
    <property type="match status" value="1"/>
</dbReference>
<dbReference type="Proteomes" id="UP000198356">
    <property type="component" value="Unassembled WGS sequence"/>
</dbReference>
<dbReference type="GO" id="GO:0046872">
    <property type="term" value="F:metal ion binding"/>
    <property type="evidence" value="ECO:0007669"/>
    <property type="project" value="UniProtKB-KW"/>
</dbReference>
<dbReference type="Pfam" id="PF00082">
    <property type="entry name" value="Peptidase_S8"/>
    <property type="match status" value="1"/>
</dbReference>
<dbReference type="Pfam" id="PF09286">
    <property type="entry name" value="Pro-kuma_activ"/>
    <property type="match status" value="1"/>
</dbReference>
<keyword evidence="2" id="KW-0645">Protease</keyword>
<keyword evidence="6" id="KW-0106">Calcium</keyword>
<dbReference type="PROSITE" id="PS00138">
    <property type="entry name" value="SUBTILASE_SER"/>
    <property type="match status" value="1"/>
</dbReference>
<evidence type="ECO:0000256" key="3">
    <source>
        <dbReference type="ARBA" id="ARBA00022723"/>
    </source>
</evidence>
<dbReference type="InterPro" id="IPR023828">
    <property type="entry name" value="Peptidase_S8_Ser-AS"/>
</dbReference>